<dbReference type="EMBL" id="BONZ01000056">
    <property type="protein sequence ID" value="GIH17624.1"/>
    <property type="molecule type" value="Genomic_DNA"/>
</dbReference>
<gene>
    <name evidence="2" type="ORF">Raf01_57960</name>
</gene>
<comment type="caution">
    <text evidence="2">The sequence shown here is derived from an EMBL/GenBank/DDBJ whole genome shotgun (WGS) entry which is preliminary data.</text>
</comment>
<dbReference type="Proteomes" id="UP000642748">
    <property type="component" value="Unassembled WGS sequence"/>
</dbReference>
<feature type="compositionally biased region" description="Basic residues" evidence="1">
    <location>
        <begin position="88"/>
        <end position="97"/>
    </location>
</feature>
<organism evidence="2 3">
    <name type="scientific">Rugosimonospora africana</name>
    <dbReference type="NCBI Taxonomy" id="556532"/>
    <lineage>
        <taxon>Bacteria</taxon>
        <taxon>Bacillati</taxon>
        <taxon>Actinomycetota</taxon>
        <taxon>Actinomycetes</taxon>
        <taxon>Micromonosporales</taxon>
        <taxon>Micromonosporaceae</taxon>
        <taxon>Rugosimonospora</taxon>
    </lineage>
</organism>
<evidence type="ECO:0000313" key="2">
    <source>
        <dbReference type="EMBL" id="GIH17624.1"/>
    </source>
</evidence>
<feature type="region of interest" description="Disordered" evidence="1">
    <location>
        <begin position="16"/>
        <end position="39"/>
    </location>
</feature>
<protein>
    <submittedName>
        <fullName evidence="2">Uncharacterized protein</fullName>
    </submittedName>
</protein>
<feature type="region of interest" description="Disordered" evidence="1">
    <location>
        <begin position="69"/>
        <end position="108"/>
    </location>
</feature>
<evidence type="ECO:0000256" key="1">
    <source>
        <dbReference type="SAM" id="MobiDB-lite"/>
    </source>
</evidence>
<reference evidence="2" key="1">
    <citation type="submission" date="2021-01" db="EMBL/GenBank/DDBJ databases">
        <title>Whole genome shotgun sequence of Rugosimonospora africana NBRC 104875.</title>
        <authorList>
            <person name="Komaki H."/>
            <person name="Tamura T."/>
        </authorList>
    </citation>
    <scope>NUCLEOTIDE SEQUENCE</scope>
    <source>
        <strain evidence="2">NBRC 104875</strain>
    </source>
</reference>
<keyword evidence="3" id="KW-1185">Reference proteome</keyword>
<accession>A0A8J3QWF9</accession>
<evidence type="ECO:0000313" key="3">
    <source>
        <dbReference type="Proteomes" id="UP000642748"/>
    </source>
</evidence>
<dbReference type="AlphaFoldDB" id="A0A8J3QWF9"/>
<sequence>MTRKYPNLRSFNPVSAAGAGGAVVGPIAEPRRPRDARAGPFSATCLYGEGLICIMTLGAVGVPPCARPHHPETVRAPGPLTTLPVPSAHRRLGIRRPGRQDEGATYGS</sequence>
<proteinExistence type="predicted"/>
<name>A0A8J3QWF9_9ACTN</name>